<dbReference type="OrthoDB" id="280695at2"/>
<organism evidence="2 3">
    <name type="scientific">Thalassoglobus polymorphus</name>
    <dbReference type="NCBI Taxonomy" id="2527994"/>
    <lineage>
        <taxon>Bacteria</taxon>
        <taxon>Pseudomonadati</taxon>
        <taxon>Planctomycetota</taxon>
        <taxon>Planctomycetia</taxon>
        <taxon>Planctomycetales</taxon>
        <taxon>Planctomycetaceae</taxon>
        <taxon>Thalassoglobus</taxon>
    </lineage>
</organism>
<evidence type="ECO:0000313" key="3">
    <source>
        <dbReference type="Proteomes" id="UP000315724"/>
    </source>
</evidence>
<dbReference type="RefSeq" id="WP_145198587.1">
    <property type="nucleotide sequence ID" value="NZ_CP036267.1"/>
</dbReference>
<keyword evidence="3" id="KW-1185">Reference proteome</keyword>
<dbReference type="EMBL" id="CP036267">
    <property type="protein sequence ID" value="QDT32943.1"/>
    <property type="molecule type" value="Genomic_DNA"/>
</dbReference>
<dbReference type="AlphaFoldDB" id="A0A517QMT9"/>
<feature type="signal peptide" evidence="1">
    <location>
        <begin position="1"/>
        <end position="25"/>
    </location>
</feature>
<gene>
    <name evidence="2" type="ORF">Mal48_21930</name>
</gene>
<name>A0A517QMT9_9PLAN</name>
<keyword evidence="1" id="KW-0732">Signal</keyword>
<protein>
    <submittedName>
        <fullName evidence="2">Uncharacterized protein</fullName>
    </submittedName>
</protein>
<dbReference type="KEGG" id="tpol:Mal48_21930"/>
<dbReference type="Proteomes" id="UP000315724">
    <property type="component" value="Chromosome"/>
</dbReference>
<evidence type="ECO:0000313" key="2">
    <source>
        <dbReference type="EMBL" id="QDT32943.1"/>
    </source>
</evidence>
<proteinExistence type="predicted"/>
<reference evidence="2 3" key="1">
    <citation type="submission" date="2019-02" db="EMBL/GenBank/DDBJ databases">
        <title>Deep-cultivation of Planctomycetes and their phenomic and genomic characterization uncovers novel biology.</title>
        <authorList>
            <person name="Wiegand S."/>
            <person name="Jogler M."/>
            <person name="Boedeker C."/>
            <person name="Pinto D."/>
            <person name="Vollmers J."/>
            <person name="Rivas-Marin E."/>
            <person name="Kohn T."/>
            <person name="Peeters S.H."/>
            <person name="Heuer A."/>
            <person name="Rast P."/>
            <person name="Oberbeckmann S."/>
            <person name="Bunk B."/>
            <person name="Jeske O."/>
            <person name="Meyerdierks A."/>
            <person name="Storesund J.E."/>
            <person name="Kallscheuer N."/>
            <person name="Luecker S."/>
            <person name="Lage O.M."/>
            <person name="Pohl T."/>
            <person name="Merkel B.J."/>
            <person name="Hornburger P."/>
            <person name="Mueller R.-W."/>
            <person name="Bruemmer F."/>
            <person name="Labrenz M."/>
            <person name="Spormann A.M."/>
            <person name="Op den Camp H."/>
            <person name="Overmann J."/>
            <person name="Amann R."/>
            <person name="Jetten M.S.M."/>
            <person name="Mascher T."/>
            <person name="Medema M.H."/>
            <person name="Devos D.P."/>
            <person name="Kaster A.-K."/>
            <person name="Ovreas L."/>
            <person name="Rohde M."/>
            <person name="Galperin M.Y."/>
            <person name="Jogler C."/>
        </authorList>
    </citation>
    <scope>NUCLEOTIDE SEQUENCE [LARGE SCALE GENOMIC DNA]</scope>
    <source>
        <strain evidence="2 3">Mal48</strain>
    </source>
</reference>
<accession>A0A517QMT9</accession>
<sequence length="184" mass="20584" precursor="true">MGIFSRCTILYVLVLVISQTTLVSAQDGIPDQVALEEAIVALKEKLAGISDDIFLREQELENGMKIFQVIWEMDGETSKITLELRPLGQYNHKPVFGLFAYTTVAEVDNGSMPPAVIKAVATRNEKTVLGYFSMPESFDTVYMNSNTPSDTLTSGQLWMICAWLHKNRVEFKKEIDSILKATGR</sequence>
<feature type="chain" id="PRO_5021883395" evidence="1">
    <location>
        <begin position="26"/>
        <end position="184"/>
    </location>
</feature>
<evidence type="ECO:0000256" key="1">
    <source>
        <dbReference type="SAM" id="SignalP"/>
    </source>
</evidence>